<dbReference type="EMBL" id="JACCFK010000001">
    <property type="protein sequence ID" value="NYI87274.1"/>
    <property type="molecule type" value="Genomic_DNA"/>
</dbReference>
<protein>
    <submittedName>
        <fullName evidence="2">NAD(P)-dependent dehydrogenase (Short-subunit alcohol dehydrogenase family)</fullName>
    </submittedName>
</protein>
<dbReference type="Gene3D" id="3.40.50.720">
    <property type="entry name" value="NAD(P)-binding Rossmann-like Domain"/>
    <property type="match status" value="1"/>
</dbReference>
<evidence type="ECO:0000313" key="3">
    <source>
        <dbReference type="Proteomes" id="UP000549616"/>
    </source>
</evidence>
<gene>
    <name evidence="2" type="ORF">HNR02_000597</name>
</gene>
<proteinExistence type="predicted"/>
<keyword evidence="3" id="KW-1185">Reference proteome</keyword>
<dbReference type="AlphaFoldDB" id="A0A853AXD1"/>
<organism evidence="2 3">
    <name type="scientific">Amycolatopsis endophytica</name>
    <dbReference type="NCBI Taxonomy" id="860233"/>
    <lineage>
        <taxon>Bacteria</taxon>
        <taxon>Bacillati</taxon>
        <taxon>Actinomycetota</taxon>
        <taxon>Actinomycetes</taxon>
        <taxon>Pseudonocardiales</taxon>
        <taxon>Pseudonocardiaceae</taxon>
        <taxon>Amycolatopsis</taxon>
    </lineage>
</organism>
<name>A0A853AXD1_9PSEU</name>
<reference evidence="2 3" key="1">
    <citation type="submission" date="2020-07" db="EMBL/GenBank/DDBJ databases">
        <title>Sequencing the genomes of 1000 actinobacteria strains.</title>
        <authorList>
            <person name="Klenk H.-P."/>
        </authorList>
    </citation>
    <scope>NUCLEOTIDE SEQUENCE [LARGE SCALE GENOMIC DNA]</scope>
    <source>
        <strain evidence="2 3">DSM 104006</strain>
    </source>
</reference>
<accession>A0A853AXD1</accession>
<evidence type="ECO:0000313" key="2">
    <source>
        <dbReference type="EMBL" id="NYI87274.1"/>
    </source>
</evidence>
<comment type="caution">
    <text evidence="2">The sequence shown here is derived from an EMBL/GenBank/DDBJ whole genome shotgun (WGS) entry which is preliminary data.</text>
</comment>
<sequence>MNAIAVKANADVEGVDEPLLQNTEEQFDKLFAINAKGTFFALKNAGRHVADTAASSTRDRAPRSARFPAPVCTGSTRSCRPRSKAPACSRPLMTTTRSSS</sequence>
<feature type="region of interest" description="Disordered" evidence="1">
    <location>
        <begin position="53"/>
        <end position="100"/>
    </location>
</feature>
<evidence type="ECO:0000256" key="1">
    <source>
        <dbReference type="SAM" id="MobiDB-lite"/>
    </source>
</evidence>
<dbReference type="RefSeq" id="WP_218902612.1">
    <property type="nucleotide sequence ID" value="NZ_JACCFK010000001.1"/>
</dbReference>
<dbReference type="Proteomes" id="UP000549616">
    <property type="component" value="Unassembled WGS sequence"/>
</dbReference>